<name>A0ABW4TQB9_9ACTN</name>
<dbReference type="Proteomes" id="UP001597351">
    <property type="component" value="Unassembled WGS sequence"/>
</dbReference>
<proteinExistence type="predicted"/>
<dbReference type="InterPro" id="IPR007235">
    <property type="entry name" value="Glyco_trans_28_C"/>
</dbReference>
<accession>A0ABW4TQB9</accession>
<evidence type="ECO:0000259" key="1">
    <source>
        <dbReference type="Pfam" id="PF04101"/>
    </source>
</evidence>
<organism evidence="2 3">
    <name type="scientific">Nocardioides aestuarii</name>
    <dbReference type="NCBI Taxonomy" id="252231"/>
    <lineage>
        <taxon>Bacteria</taxon>
        <taxon>Bacillati</taxon>
        <taxon>Actinomycetota</taxon>
        <taxon>Actinomycetes</taxon>
        <taxon>Propionibacteriales</taxon>
        <taxon>Nocardioidaceae</taxon>
        <taxon>Nocardioides</taxon>
    </lineage>
</organism>
<reference evidence="3" key="1">
    <citation type="journal article" date="2019" name="Int. J. Syst. Evol. Microbiol.">
        <title>The Global Catalogue of Microorganisms (GCM) 10K type strain sequencing project: providing services to taxonomists for standard genome sequencing and annotation.</title>
        <authorList>
            <consortium name="The Broad Institute Genomics Platform"/>
            <consortium name="The Broad Institute Genome Sequencing Center for Infectious Disease"/>
            <person name="Wu L."/>
            <person name="Ma J."/>
        </authorList>
    </citation>
    <scope>NUCLEOTIDE SEQUENCE [LARGE SCALE GENOMIC DNA]</scope>
    <source>
        <strain evidence="3">CGMCC 1.12477</strain>
    </source>
</reference>
<dbReference type="RefSeq" id="WP_343919469.1">
    <property type="nucleotide sequence ID" value="NZ_BAAAJT010000002.1"/>
</dbReference>
<gene>
    <name evidence="2" type="ORF">ACFSDE_14070</name>
</gene>
<evidence type="ECO:0000313" key="3">
    <source>
        <dbReference type="Proteomes" id="UP001597351"/>
    </source>
</evidence>
<evidence type="ECO:0000313" key="2">
    <source>
        <dbReference type="EMBL" id="MFD1947922.1"/>
    </source>
</evidence>
<dbReference type="EMBL" id="JBHUGD010000003">
    <property type="protein sequence ID" value="MFD1947922.1"/>
    <property type="molecule type" value="Genomic_DNA"/>
</dbReference>
<dbReference type="SUPFAM" id="SSF53756">
    <property type="entry name" value="UDP-Glycosyltransferase/glycogen phosphorylase"/>
    <property type="match status" value="1"/>
</dbReference>
<comment type="caution">
    <text evidence="2">The sequence shown here is derived from an EMBL/GenBank/DDBJ whole genome shotgun (WGS) entry which is preliminary data.</text>
</comment>
<sequence>MSGLVLALVGTDHHPFERMVNWIDRAAWHHRDVHFVVQHGATAAPVAAEGHDYLAHDRLVALLHEASVVVCHGGPGTILDARDAGHVPLCVPRDPGLGEHVDGHQQRFAAMMDRTGVVRSVTTHDRFEVELVTALERAARPGAAMLLDTEREASRARLATELDGLIARRPHRFPRFHRFAAAG</sequence>
<keyword evidence="3" id="KW-1185">Reference proteome</keyword>
<dbReference type="Gene3D" id="3.40.50.2000">
    <property type="entry name" value="Glycogen Phosphorylase B"/>
    <property type="match status" value="1"/>
</dbReference>
<feature type="domain" description="Glycosyl transferase family 28 C-terminal" evidence="1">
    <location>
        <begin position="32"/>
        <end position="135"/>
    </location>
</feature>
<protein>
    <submittedName>
        <fullName evidence="2">Glycosyltransferase</fullName>
    </submittedName>
</protein>
<dbReference type="Pfam" id="PF04101">
    <property type="entry name" value="Glyco_tran_28_C"/>
    <property type="match status" value="1"/>
</dbReference>